<dbReference type="EMBL" id="JAFHAP010000011">
    <property type="protein sequence ID" value="MBN2910439.1"/>
    <property type="molecule type" value="Genomic_DNA"/>
</dbReference>
<keyword evidence="1" id="KW-0732">Signal</keyword>
<evidence type="ECO:0000256" key="1">
    <source>
        <dbReference type="SAM" id="SignalP"/>
    </source>
</evidence>
<reference evidence="2" key="1">
    <citation type="journal article" date="2024" name="Int. J. Syst. Evol. Microbiol.">
        <title>Polycladomyces zharkentensis sp. nov., a novel thermophilic cellulose- and starch-degrading member of the Bacillota from a geothermal aquifer in Kazakhstan.</title>
        <authorList>
            <person name="Mashzhan A."/>
            <person name="Kistaubayeva A."/>
            <person name="Javier-Lopez R."/>
            <person name="Bissenova U."/>
            <person name="Bissenbay A."/>
            <person name="Birkeland N.K."/>
        </authorList>
    </citation>
    <scope>NUCLEOTIDE SEQUENCE</scope>
    <source>
        <strain evidence="2">ZKZ2T</strain>
    </source>
</reference>
<sequence length="75" mass="8133">MNKFIRFGLIFITSVVLVLSGCVQQNQASAPELEKPKEQELTVAEVLQKSANVMSKGGYAYDMRVGPVDGVHHAG</sequence>
<proteinExistence type="predicted"/>
<organism evidence="2 3">
    <name type="scientific">Polycladomyces zharkentensis</name>
    <dbReference type="NCBI Taxonomy" id="2807616"/>
    <lineage>
        <taxon>Bacteria</taxon>
        <taxon>Bacillati</taxon>
        <taxon>Bacillota</taxon>
        <taxon>Bacilli</taxon>
        <taxon>Bacillales</taxon>
        <taxon>Thermoactinomycetaceae</taxon>
        <taxon>Polycladomyces</taxon>
    </lineage>
</organism>
<feature type="chain" id="PRO_5046110120" evidence="1">
    <location>
        <begin position="29"/>
        <end position="75"/>
    </location>
</feature>
<name>A0ABS2WM09_9BACL</name>
<evidence type="ECO:0000313" key="3">
    <source>
        <dbReference type="Proteomes" id="UP001177120"/>
    </source>
</evidence>
<feature type="signal peptide" evidence="1">
    <location>
        <begin position="1"/>
        <end position="28"/>
    </location>
</feature>
<comment type="caution">
    <text evidence="2">The sequence shown here is derived from an EMBL/GenBank/DDBJ whole genome shotgun (WGS) entry which is preliminary data.</text>
</comment>
<evidence type="ECO:0000313" key="2">
    <source>
        <dbReference type="EMBL" id="MBN2910439.1"/>
    </source>
</evidence>
<dbReference type="PROSITE" id="PS51257">
    <property type="entry name" value="PROKAR_LIPOPROTEIN"/>
    <property type="match status" value="1"/>
</dbReference>
<keyword evidence="3" id="KW-1185">Reference proteome</keyword>
<gene>
    <name evidence="2" type="ORF">JQC72_13110</name>
</gene>
<protein>
    <submittedName>
        <fullName evidence="2">Uncharacterized protein</fullName>
    </submittedName>
</protein>
<accession>A0ABS2WM09</accession>
<dbReference type="Proteomes" id="UP001177120">
    <property type="component" value="Unassembled WGS sequence"/>
</dbReference>
<dbReference type="RefSeq" id="WP_205496391.1">
    <property type="nucleotide sequence ID" value="NZ_JAFHAP010000011.1"/>
</dbReference>